<proteinExistence type="predicted"/>
<evidence type="ECO:0000259" key="1">
    <source>
        <dbReference type="Pfam" id="PF01882"/>
    </source>
</evidence>
<accession>A0AAE3LLA6</accession>
<keyword evidence="3" id="KW-1185">Reference proteome</keyword>
<dbReference type="AlphaFoldDB" id="A0AAE3LLA6"/>
<dbReference type="RefSeq" id="WP_267300371.1">
    <property type="nucleotide sequence ID" value="NZ_JAOQJZ010000002.1"/>
</dbReference>
<organism evidence="2 3">
    <name type="scientific">Hominimerdicola aceti</name>
    <dbReference type="NCBI Taxonomy" id="2981726"/>
    <lineage>
        <taxon>Bacteria</taxon>
        <taxon>Bacillati</taxon>
        <taxon>Bacillota</taxon>
        <taxon>Clostridia</taxon>
        <taxon>Eubacteriales</taxon>
        <taxon>Oscillospiraceae</taxon>
        <taxon>Hominimerdicola</taxon>
    </lineage>
</organism>
<sequence length="364" mass="41714">MPIILFVMLKKMSKKISVGFVNTQKTAGRSSKIPVVLRLQNRSKLPVANMIIEIEYYNTLDGDKNTMKINTPLYPDDVQYLTLHVSAKHYGTVRMNIKRCRIVDMLKLFKVKVSTNAASQLFGESTFTIVPDYIPIENNIANYAEMGLETDDYSKTSKGDDPSEIFDIHEYHDGDKINRIHWKLTAKQDKTMVKDYSLPISNSIVLMADLHLDTNTDDYMLVYDTLVEAIASISYYLIENDTPHKVVWYDKKKDLSEVVNVTDEESARLLISLLLQASVYDEPDLSMINYINEPERYKCGHLMYFSPAYNSNLSGVMNDNDLAFRYSYMLITNKKKDDVINDEFAEVVNVTAKHVAESIQEICL</sequence>
<reference evidence="2 3" key="1">
    <citation type="journal article" date="2021" name="ISME Commun">
        <title>Automated analysis of genomic sequences facilitates high-throughput and comprehensive description of bacteria.</title>
        <authorList>
            <person name="Hitch T.C.A."/>
        </authorList>
    </citation>
    <scope>NUCLEOTIDE SEQUENCE [LARGE SCALE GENOMIC DNA]</scope>
    <source>
        <strain evidence="2 3">Sanger_31</strain>
    </source>
</reference>
<evidence type="ECO:0000313" key="2">
    <source>
        <dbReference type="EMBL" id="MCU6704791.1"/>
    </source>
</evidence>
<evidence type="ECO:0000313" key="3">
    <source>
        <dbReference type="Proteomes" id="UP001208131"/>
    </source>
</evidence>
<protein>
    <submittedName>
        <fullName evidence="2">DUF58 domain-containing protein</fullName>
    </submittedName>
</protein>
<dbReference type="Proteomes" id="UP001208131">
    <property type="component" value="Unassembled WGS sequence"/>
</dbReference>
<comment type="caution">
    <text evidence="2">The sequence shown here is derived from an EMBL/GenBank/DDBJ whole genome shotgun (WGS) entry which is preliminary data.</text>
</comment>
<dbReference type="PANTHER" id="PTHR34351">
    <property type="entry name" value="SLR1927 PROTEIN-RELATED"/>
    <property type="match status" value="1"/>
</dbReference>
<feature type="domain" description="DUF58" evidence="1">
    <location>
        <begin position="168"/>
        <end position="252"/>
    </location>
</feature>
<name>A0AAE3LLA6_9FIRM</name>
<dbReference type="PANTHER" id="PTHR34351:SF2">
    <property type="entry name" value="DUF58 DOMAIN-CONTAINING PROTEIN"/>
    <property type="match status" value="1"/>
</dbReference>
<dbReference type="InterPro" id="IPR002881">
    <property type="entry name" value="DUF58"/>
</dbReference>
<dbReference type="Pfam" id="PF01882">
    <property type="entry name" value="DUF58"/>
    <property type="match status" value="1"/>
</dbReference>
<gene>
    <name evidence="2" type="ORF">OCV57_02465</name>
</gene>
<dbReference type="EMBL" id="JAOQJZ010000002">
    <property type="protein sequence ID" value="MCU6704791.1"/>
    <property type="molecule type" value="Genomic_DNA"/>
</dbReference>